<evidence type="ECO:0000256" key="1">
    <source>
        <dbReference type="ARBA" id="ARBA00022617"/>
    </source>
</evidence>
<dbReference type="EMBL" id="PDNW01000003">
    <property type="protein sequence ID" value="PLC50872.1"/>
    <property type="molecule type" value="Genomic_DNA"/>
</dbReference>
<evidence type="ECO:0000259" key="6">
    <source>
        <dbReference type="PROSITE" id="PS51007"/>
    </source>
</evidence>
<evidence type="ECO:0000313" key="8">
    <source>
        <dbReference type="Proteomes" id="UP000234190"/>
    </source>
</evidence>
<organism evidence="7 8">
    <name type="scientific">Pollutimonas subterranea</name>
    <dbReference type="NCBI Taxonomy" id="2045210"/>
    <lineage>
        <taxon>Bacteria</taxon>
        <taxon>Pseudomonadati</taxon>
        <taxon>Pseudomonadota</taxon>
        <taxon>Betaproteobacteria</taxon>
        <taxon>Burkholderiales</taxon>
        <taxon>Alcaligenaceae</taxon>
        <taxon>Pollutimonas</taxon>
    </lineage>
</organism>
<dbReference type="Pfam" id="PF02433">
    <property type="entry name" value="FixO"/>
    <property type="match status" value="1"/>
</dbReference>
<dbReference type="Gene3D" id="1.10.760.10">
    <property type="entry name" value="Cytochrome c-like domain"/>
    <property type="match status" value="1"/>
</dbReference>
<gene>
    <name evidence="7" type="ORF">CR159_04515</name>
</gene>
<dbReference type="RefSeq" id="WP_102072829.1">
    <property type="nucleotide sequence ID" value="NZ_PDNW01000003.1"/>
</dbReference>
<reference evidence="7 8" key="1">
    <citation type="submission" date="2017-10" db="EMBL/GenBank/DDBJ databases">
        <title>Two draft genome sequences of Pusillimonas sp. strains isolated from a nitrate- and radionuclide-contaminated groundwater in Russia.</title>
        <authorList>
            <person name="Grouzdev D.S."/>
            <person name="Tourova T.P."/>
            <person name="Goeva M.A."/>
            <person name="Babich T.L."/>
            <person name="Sokolova D.S."/>
            <person name="Abdullin R."/>
            <person name="Poltaraus A.B."/>
            <person name="Toshchakov S.V."/>
            <person name="Nazina T.N."/>
        </authorList>
    </citation>
    <scope>NUCLEOTIDE SEQUENCE [LARGE SCALE GENOMIC DNA]</scope>
    <source>
        <strain evidence="7 8">JR1/69-3-13</strain>
    </source>
</reference>
<dbReference type="InterPro" id="IPR003468">
    <property type="entry name" value="Cyt_c_oxidase_monohaem-su/FixO"/>
</dbReference>
<evidence type="ECO:0000256" key="4">
    <source>
        <dbReference type="PROSITE-ProRule" id="PRU00433"/>
    </source>
</evidence>
<evidence type="ECO:0000313" key="7">
    <source>
        <dbReference type="EMBL" id="PLC50872.1"/>
    </source>
</evidence>
<dbReference type="GO" id="GO:0046872">
    <property type="term" value="F:metal ion binding"/>
    <property type="evidence" value="ECO:0007669"/>
    <property type="project" value="UniProtKB-KW"/>
</dbReference>
<name>A0A2N4U774_9BURK</name>
<dbReference type="GO" id="GO:0009055">
    <property type="term" value="F:electron transfer activity"/>
    <property type="evidence" value="ECO:0007669"/>
    <property type="project" value="InterPro"/>
</dbReference>
<evidence type="ECO:0000256" key="2">
    <source>
        <dbReference type="ARBA" id="ARBA00022723"/>
    </source>
</evidence>
<proteinExistence type="predicted"/>
<dbReference type="InterPro" id="IPR009056">
    <property type="entry name" value="Cyt_c-like_dom"/>
</dbReference>
<dbReference type="Proteomes" id="UP000234190">
    <property type="component" value="Unassembled WGS sequence"/>
</dbReference>
<keyword evidence="2 4" id="KW-0479">Metal-binding</keyword>
<dbReference type="AlphaFoldDB" id="A0A2N4U774"/>
<keyword evidence="3 4" id="KW-0408">Iron</keyword>
<sequence>MNKLLPLLIGAIGVLLLATLMLVILPAWQMRTAEPPQRLQPYTEQQLLGRQQYVANGCIYCHSQQPRSTGQTLFDGAQGWGRASTPGDYFYDAPHLLGTMRTGPDLLNIGARMKSRDWHLTHLYQPRAIFDWSLMPSYPYMFEVKDEAAPDDVVVRLPAQFQPSGGRVVVAREEALDLVDYLLSLDRTYPASEGELQKRDRGYDHRPETTETPSNAG</sequence>
<dbReference type="InterPro" id="IPR036909">
    <property type="entry name" value="Cyt_c-like_dom_sf"/>
</dbReference>
<protein>
    <submittedName>
        <fullName evidence="7">Cytochrome-c oxidase</fullName>
    </submittedName>
</protein>
<keyword evidence="8" id="KW-1185">Reference proteome</keyword>
<comment type="caution">
    <text evidence="7">The sequence shown here is derived from an EMBL/GenBank/DDBJ whole genome shotgun (WGS) entry which is preliminary data.</text>
</comment>
<keyword evidence="1 4" id="KW-0349">Heme</keyword>
<feature type="compositionally biased region" description="Basic and acidic residues" evidence="5">
    <location>
        <begin position="195"/>
        <end position="209"/>
    </location>
</feature>
<dbReference type="PROSITE" id="PS51007">
    <property type="entry name" value="CYTC"/>
    <property type="match status" value="1"/>
</dbReference>
<feature type="domain" description="Cytochrome c" evidence="6">
    <location>
        <begin position="44"/>
        <end position="186"/>
    </location>
</feature>
<dbReference type="GO" id="GO:0020037">
    <property type="term" value="F:heme binding"/>
    <property type="evidence" value="ECO:0007669"/>
    <property type="project" value="InterPro"/>
</dbReference>
<accession>A0A2N4U774</accession>
<evidence type="ECO:0000256" key="5">
    <source>
        <dbReference type="SAM" id="MobiDB-lite"/>
    </source>
</evidence>
<evidence type="ECO:0000256" key="3">
    <source>
        <dbReference type="ARBA" id="ARBA00023004"/>
    </source>
</evidence>
<feature type="region of interest" description="Disordered" evidence="5">
    <location>
        <begin position="193"/>
        <end position="217"/>
    </location>
</feature>
<dbReference type="SUPFAM" id="SSF46626">
    <property type="entry name" value="Cytochrome c"/>
    <property type="match status" value="1"/>
</dbReference>
<dbReference type="OrthoDB" id="9805440at2"/>